<evidence type="ECO:0000256" key="2">
    <source>
        <dbReference type="ARBA" id="ARBA00023136"/>
    </source>
</evidence>
<accession>A0A1Q9LJW0</accession>
<dbReference type="STRING" id="1193682.BJP25_22345"/>
<organism evidence="5 6">
    <name type="scientific">Actinokineospora bangkokensis</name>
    <dbReference type="NCBI Taxonomy" id="1193682"/>
    <lineage>
        <taxon>Bacteria</taxon>
        <taxon>Bacillati</taxon>
        <taxon>Actinomycetota</taxon>
        <taxon>Actinomycetes</taxon>
        <taxon>Pseudonocardiales</taxon>
        <taxon>Pseudonocardiaceae</taxon>
        <taxon>Actinokineospora</taxon>
    </lineage>
</organism>
<evidence type="ECO:0000313" key="5">
    <source>
        <dbReference type="EMBL" id="OLR92293.1"/>
    </source>
</evidence>
<proteinExistence type="predicted"/>
<evidence type="ECO:0000256" key="4">
    <source>
        <dbReference type="SAM" id="Phobius"/>
    </source>
</evidence>
<dbReference type="AlphaFoldDB" id="A0A1Q9LJW0"/>
<evidence type="ECO:0000313" key="6">
    <source>
        <dbReference type="Proteomes" id="UP000186040"/>
    </source>
</evidence>
<keyword evidence="6" id="KW-1185">Reference proteome</keyword>
<evidence type="ECO:0000256" key="1">
    <source>
        <dbReference type="ARBA" id="ARBA00004370"/>
    </source>
</evidence>
<dbReference type="PANTHER" id="PTHR37042:SF4">
    <property type="entry name" value="OUTER MEMBRANE PROTEIN RV1973"/>
    <property type="match status" value="1"/>
</dbReference>
<protein>
    <submittedName>
        <fullName evidence="5">Uncharacterized protein</fullName>
    </submittedName>
</protein>
<keyword evidence="4" id="KW-1133">Transmembrane helix</keyword>
<name>A0A1Q9LJW0_9PSEU</name>
<feature type="region of interest" description="Disordered" evidence="3">
    <location>
        <begin position="1"/>
        <end position="24"/>
    </location>
</feature>
<reference evidence="5 6" key="1">
    <citation type="submission" date="2016-10" db="EMBL/GenBank/DDBJ databases">
        <title>The Draft Genome Sequence of Actinokineospora bangkokensis 44EHWT reveals the biosynthetic pathway of antifungal compounds Thailandins with unusual extender unit butylmalonyl-CoA.</title>
        <authorList>
            <person name="Greule A."/>
            <person name="Intra B."/>
            <person name="Flemming S."/>
            <person name="Rommel M.G."/>
            <person name="Panbangred W."/>
            <person name="Bechthold A."/>
        </authorList>
    </citation>
    <scope>NUCLEOTIDE SEQUENCE [LARGE SCALE GENOMIC DNA]</scope>
    <source>
        <strain evidence="5 6">44EHW</strain>
    </source>
</reference>
<keyword evidence="4" id="KW-0812">Transmembrane</keyword>
<dbReference type="InterPro" id="IPR032710">
    <property type="entry name" value="NTF2-like_dom_sf"/>
</dbReference>
<comment type="caution">
    <text evidence="5">The sequence shown here is derived from an EMBL/GenBank/DDBJ whole genome shotgun (WGS) entry which is preliminary data.</text>
</comment>
<dbReference type="SUPFAM" id="SSF54427">
    <property type="entry name" value="NTF2-like"/>
    <property type="match status" value="1"/>
</dbReference>
<evidence type="ECO:0000256" key="3">
    <source>
        <dbReference type="SAM" id="MobiDB-lite"/>
    </source>
</evidence>
<comment type="subcellular location">
    <subcellularLocation>
        <location evidence="1">Membrane</location>
    </subcellularLocation>
</comment>
<sequence length="191" mass="20264">MELPEPAARDAADEPDDEDERAPRRDFSTRLSVILLVVAVLLAGGGLALWLRANAIDDRAGTNTALVDVSETVDLTGTVKDGLERIFSFNYQNTDATAQAAKEVLTGDAATQYDALIGQVREQAPAQQLVLTSKAVAAGVSVLEGDRATLLVFLNQTSTRAGGQPTYGGAQLTVTAQRVDGVWRIASLQPR</sequence>
<dbReference type="GO" id="GO:0016020">
    <property type="term" value="C:membrane"/>
    <property type="evidence" value="ECO:0007669"/>
    <property type="project" value="UniProtKB-SubCell"/>
</dbReference>
<dbReference type="PANTHER" id="PTHR37042">
    <property type="entry name" value="OUTER MEMBRANE PROTEIN RV1973"/>
    <property type="match status" value="1"/>
</dbReference>
<feature type="transmembrane region" description="Helical" evidence="4">
    <location>
        <begin position="31"/>
        <end position="51"/>
    </location>
</feature>
<dbReference type="Proteomes" id="UP000186040">
    <property type="component" value="Unassembled WGS sequence"/>
</dbReference>
<dbReference type="Gene3D" id="3.10.450.50">
    <property type="match status" value="1"/>
</dbReference>
<keyword evidence="2 4" id="KW-0472">Membrane</keyword>
<gene>
    <name evidence="5" type="ORF">BJP25_22345</name>
</gene>
<dbReference type="EMBL" id="MKQR01000017">
    <property type="protein sequence ID" value="OLR92293.1"/>
    <property type="molecule type" value="Genomic_DNA"/>
</dbReference>